<dbReference type="AlphaFoldDB" id="K6ED49"/>
<dbReference type="GO" id="GO:0000976">
    <property type="term" value="F:transcription cis-regulatory region binding"/>
    <property type="evidence" value="ECO:0007669"/>
    <property type="project" value="TreeGrafter"/>
</dbReference>
<evidence type="ECO:0000259" key="9">
    <source>
        <dbReference type="PROSITE" id="PS50110"/>
    </source>
</evidence>
<evidence type="ECO:0000256" key="8">
    <source>
        <dbReference type="PROSITE-ProRule" id="PRU01091"/>
    </source>
</evidence>
<dbReference type="EMBL" id="AJLS01000009">
    <property type="protein sequence ID" value="EKN71386.1"/>
    <property type="molecule type" value="Genomic_DNA"/>
</dbReference>
<dbReference type="GO" id="GO:0005829">
    <property type="term" value="C:cytosol"/>
    <property type="evidence" value="ECO:0007669"/>
    <property type="project" value="TreeGrafter"/>
</dbReference>
<dbReference type="SMART" id="SM00448">
    <property type="entry name" value="REC"/>
    <property type="match status" value="1"/>
</dbReference>
<keyword evidence="6" id="KW-0804">Transcription</keyword>
<evidence type="ECO:0000256" key="4">
    <source>
        <dbReference type="ARBA" id="ARBA00023015"/>
    </source>
</evidence>
<dbReference type="SUPFAM" id="SSF52172">
    <property type="entry name" value="CheY-like"/>
    <property type="match status" value="1"/>
</dbReference>
<organism evidence="11 12">
    <name type="scientific">Neobacillus bataviensis LMG 21833</name>
    <dbReference type="NCBI Taxonomy" id="1117379"/>
    <lineage>
        <taxon>Bacteria</taxon>
        <taxon>Bacillati</taxon>
        <taxon>Bacillota</taxon>
        <taxon>Bacilli</taxon>
        <taxon>Bacillales</taxon>
        <taxon>Bacillaceae</taxon>
        <taxon>Neobacillus</taxon>
    </lineage>
</organism>
<accession>K6ED49</accession>
<feature type="domain" description="OmpR/PhoB-type" evidence="10">
    <location>
        <begin position="130"/>
        <end position="226"/>
    </location>
</feature>
<feature type="DNA-binding region" description="OmpR/PhoB-type" evidence="8">
    <location>
        <begin position="130"/>
        <end position="226"/>
    </location>
</feature>
<name>K6ED49_9BACI</name>
<evidence type="ECO:0000256" key="1">
    <source>
        <dbReference type="ARBA" id="ARBA00004496"/>
    </source>
</evidence>
<dbReference type="GO" id="GO:0000156">
    <property type="term" value="F:phosphorelay response regulator activity"/>
    <property type="evidence" value="ECO:0007669"/>
    <property type="project" value="TreeGrafter"/>
</dbReference>
<keyword evidence="2 7" id="KW-0597">Phosphoprotein</keyword>
<sequence>MKMSKYKVLIADDEEQMLMLVGSYLEKEGYETVTAVDGIEVLAQWEQGAFDLVILDIMMPKMDGFTVCEKIREVSKVPIIMLTAKSAELDRIHGLKIGADDYIVKPFSPKELVARVEALLRRSNDFKPGQNVLELGDLSIDLEGHTAKVQGKRINLTRKEFSLLEFFFNHNGQVFSREQLLDHVWGLESTGTLRTVDTHIKTLRIKLGSAGHLIKTVWGVGYKFKD</sequence>
<dbReference type="InterPro" id="IPR011006">
    <property type="entry name" value="CheY-like_superfamily"/>
</dbReference>
<dbReference type="SMART" id="SM00862">
    <property type="entry name" value="Trans_reg_C"/>
    <property type="match status" value="1"/>
</dbReference>
<keyword evidence="3" id="KW-0902">Two-component regulatory system</keyword>
<dbReference type="FunFam" id="1.10.10.10:FF:000018">
    <property type="entry name" value="DNA-binding response regulator ResD"/>
    <property type="match status" value="1"/>
</dbReference>
<dbReference type="PROSITE" id="PS50110">
    <property type="entry name" value="RESPONSE_REGULATORY"/>
    <property type="match status" value="1"/>
</dbReference>
<evidence type="ECO:0000259" key="10">
    <source>
        <dbReference type="PROSITE" id="PS51755"/>
    </source>
</evidence>
<dbReference type="InterPro" id="IPR039420">
    <property type="entry name" value="WalR-like"/>
</dbReference>
<dbReference type="GO" id="GO:0006355">
    <property type="term" value="P:regulation of DNA-templated transcription"/>
    <property type="evidence" value="ECO:0007669"/>
    <property type="project" value="InterPro"/>
</dbReference>
<evidence type="ECO:0000256" key="5">
    <source>
        <dbReference type="ARBA" id="ARBA00023125"/>
    </source>
</evidence>
<keyword evidence="5 8" id="KW-0238">DNA-binding</keyword>
<comment type="subcellular location">
    <subcellularLocation>
        <location evidence="1">Cytoplasm</location>
    </subcellularLocation>
</comment>
<evidence type="ECO:0000256" key="7">
    <source>
        <dbReference type="PROSITE-ProRule" id="PRU00169"/>
    </source>
</evidence>
<dbReference type="InterPro" id="IPR001867">
    <property type="entry name" value="OmpR/PhoB-type_DNA-bd"/>
</dbReference>
<dbReference type="InterPro" id="IPR001789">
    <property type="entry name" value="Sig_transdc_resp-reg_receiver"/>
</dbReference>
<dbReference type="Gene3D" id="1.10.10.10">
    <property type="entry name" value="Winged helix-like DNA-binding domain superfamily/Winged helix DNA-binding domain"/>
    <property type="match status" value="1"/>
</dbReference>
<keyword evidence="4" id="KW-0805">Transcription regulation</keyword>
<gene>
    <name evidence="11" type="ORF">BABA_01850</name>
</gene>
<evidence type="ECO:0000256" key="6">
    <source>
        <dbReference type="ARBA" id="ARBA00023163"/>
    </source>
</evidence>
<dbReference type="InterPro" id="IPR036388">
    <property type="entry name" value="WH-like_DNA-bd_sf"/>
</dbReference>
<reference evidence="11 12" key="1">
    <citation type="journal article" date="2012" name="Front. Microbiol.">
        <title>Redundancy and modularity in membrane-associated dissimilatory nitrate reduction in Bacillus.</title>
        <authorList>
            <person name="Heylen K."/>
            <person name="Keltjens J."/>
        </authorList>
    </citation>
    <scope>NUCLEOTIDE SEQUENCE [LARGE SCALE GENOMIC DNA]</scope>
    <source>
        <strain evidence="12">LMG 21833T</strain>
    </source>
</reference>
<proteinExistence type="predicted"/>
<feature type="modified residue" description="4-aspartylphosphate" evidence="7">
    <location>
        <position position="56"/>
    </location>
</feature>
<evidence type="ECO:0000313" key="11">
    <source>
        <dbReference type="EMBL" id="EKN71386.1"/>
    </source>
</evidence>
<dbReference type="eggNOG" id="COG0745">
    <property type="taxonomic scope" value="Bacteria"/>
</dbReference>
<dbReference type="Pfam" id="PF00486">
    <property type="entry name" value="Trans_reg_C"/>
    <property type="match status" value="1"/>
</dbReference>
<dbReference type="Gene3D" id="3.40.50.2300">
    <property type="match status" value="1"/>
</dbReference>
<evidence type="ECO:0000313" key="12">
    <source>
        <dbReference type="Proteomes" id="UP000006316"/>
    </source>
</evidence>
<dbReference type="STRING" id="1117379.BABA_01850"/>
<dbReference type="PANTHER" id="PTHR48111">
    <property type="entry name" value="REGULATOR OF RPOS"/>
    <property type="match status" value="1"/>
</dbReference>
<dbReference type="GO" id="GO:0032993">
    <property type="term" value="C:protein-DNA complex"/>
    <property type="evidence" value="ECO:0007669"/>
    <property type="project" value="TreeGrafter"/>
</dbReference>
<keyword evidence="12" id="KW-1185">Reference proteome</keyword>
<comment type="caution">
    <text evidence="11">The sequence shown here is derived from an EMBL/GenBank/DDBJ whole genome shotgun (WGS) entry which is preliminary data.</text>
</comment>
<evidence type="ECO:0000256" key="3">
    <source>
        <dbReference type="ARBA" id="ARBA00023012"/>
    </source>
</evidence>
<dbReference type="Pfam" id="PF00072">
    <property type="entry name" value="Response_reg"/>
    <property type="match status" value="1"/>
</dbReference>
<dbReference type="PATRIC" id="fig|1117379.3.peg.387"/>
<feature type="domain" description="Response regulatory" evidence="9">
    <location>
        <begin position="7"/>
        <end position="120"/>
    </location>
</feature>
<evidence type="ECO:0000256" key="2">
    <source>
        <dbReference type="ARBA" id="ARBA00022553"/>
    </source>
</evidence>
<dbReference type="PROSITE" id="PS51755">
    <property type="entry name" value="OMPR_PHOB"/>
    <property type="match status" value="1"/>
</dbReference>
<dbReference type="Gene3D" id="6.10.250.690">
    <property type="match status" value="1"/>
</dbReference>
<dbReference type="PANTHER" id="PTHR48111:SF1">
    <property type="entry name" value="TWO-COMPONENT RESPONSE REGULATOR ORR33"/>
    <property type="match status" value="1"/>
</dbReference>
<protein>
    <submittedName>
        <fullName evidence="11">Two component transcriptional regulator, winged helix family protein</fullName>
    </submittedName>
</protein>
<dbReference type="Proteomes" id="UP000006316">
    <property type="component" value="Unassembled WGS sequence"/>
</dbReference>
<dbReference type="CDD" id="cd00383">
    <property type="entry name" value="trans_reg_C"/>
    <property type="match status" value="1"/>
</dbReference>
<dbReference type="FunFam" id="3.40.50.2300:FF:000001">
    <property type="entry name" value="DNA-binding response regulator PhoB"/>
    <property type="match status" value="1"/>
</dbReference>